<dbReference type="InterPro" id="IPR007867">
    <property type="entry name" value="GMC_OxRtase_C"/>
</dbReference>
<dbReference type="Pfam" id="PF00732">
    <property type="entry name" value="GMC_oxred_N"/>
    <property type="match status" value="1"/>
</dbReference>
<keyword evidence="7" id="KW-1185">Reference proteome</keyword>
<dbReference type="OrthoDB" id="269227at2759"/>
<dbReference type="InterPro" id="IPR036188">
    <property type="entry name" value="FAD/NAD-bd_sf"/>
</dbReference>
<dbReference type="EMBL" id="KV425993">
    <property type="protein sequence ID" value="KZV93238.1"/>
    <property type="molecule type" value="Genomic_DNA"/>
</dbReference>
<evidence type="ECO:0000313" key="6">
    <source>
        <dbReference type="EMBL" id="KZV93238.1"/>
    </source>
</evidence>
<comment type="cofactor">
    <cofactor evidence="1 3">
        <name>FAD</name>
        <dbReference type="ChEBI" id="CHEBI:57692"/>
    </cofactor>
</comment>
<evidence type="ECO:0000256" key="1">
    <source>
        <dbReference type="ARBA" id="ARBA00001974"/>
    </source>
</evidence>
<organism evidence="6 7">
    <name type="scientific">Exidia glandulosa HHB12029</name>
    <dbReference type="NCBI Taxonomy" id="1314781"/>
    <lineage>
        <taxon>Eukaryota</taxon>
        <taxon>Fungi</taxon>
        <taxon>Dikarya</taxon>
        <taxon>Basidiomycota</taxon>
        <taxon>Agaricomycotina</taxon>
        <taxon>Agaricomycetes</taxon>
        <taxon>Auriculariales</taxon>
        <taxon>Exidiaceae</taxon>
        <taxon>Exidia</taxon>
    </lineage>
</organism>
<proteinExistence type="inferred from homology"/>
<dbReference type="InterPro" id="IPR012132">
    <property type="entry name" value="GMC_OxRdtase"/>
</dbReference>
<feature type="binding site" evidence="3">
    <location>
        <position position="303"/>
    </location>
    <ligand>
        <name>FAD</name>
        <dbReference type="ChEBI" id="CHEBI:57692"/>
    </ligand>
</feature>
<comment type="similarity">
    <text evidence="2">Belongs to the GMC oxidoreductase family.</text>
</comment>
<evidence type="ECO:0000259" key="5">
    <source>
        <dbReference type="PROSITE" id="PS00624"/>
    </source>
</evidence>
<dbReference type="PIRSF" id="PIRSF000137">
    <property type="entry name" value="Alcohol_oxidase"/>
    <property type="match status" value="1"/>
</dbReference>
<dbReference type="GO" id="GO:0016614">
    <property type="term" value="F:oxidoreductase activity, acting on CH-OH group of donors"/>
    <property type="evidence" value="ECO:0007669"/>
    <property type="project" value="InterPro"/>
</dbReference>
<evidence type="ECO:0000256" key="2">
    <source>
        <dbReference type="ARBA" id="ARBA00010790"/>
    </source>
</evidence>
<name>A0A165ID27_EXIGL</name>
<dbReference type="PANTHER" id="PTHR11552">
    <property type="entry name" value="GLUCOSE-METHANOL-CHOLINE GMC OXIDOREDUCTASE"/>
    <property type="match status" value="1"/>
</dbReference>
<dbReference type="GO" id="GO:0050660">
    <property type="term" value="F:flavin adenine dinucleotide binding"/>
    <property type="evidence" value="ECO:0007669"/>
    <property type="project" value="InterPro"/>
</dbReference>
<sequence>MHFRVLTLLTTFVVLASANPIQHATRNVTDYEYVVVGSGAGGGPLAARLALAGHKVLLLEAGGDSGDNINEQVPAFHIKSTEDPEMRWDFFVKHYADEERAARDNKMTYTTPDGQQYIGSTPPAGSTQKGILYPRAATLGGCGSHNALVNIYPHASDWNNIATLTGDNSWNADNMRKYYQKVERLEYDVDTTGHGLDGWLGVSRASSTLAIKDLKVAGWLLAAARQTGNSILGGVASVIDILTRDLNHGYPDRDQTEGLFQLPIAMTGGQRNGPREFIVSVLNAKNEDGSKKYPLDLQMNTLVTKVLYDETSATPKAVGVEYIQGKALYKADPRFAGDKGVRGEVRVTKEVILAGGAFNTPQLLKLSGIGPKEELEKFNIPVVVDLPGVGTNLQDRYEIGVISTTTSDFSTTTDCTFNYGPEGTDPCLKQWKENPNGDRGPYASDGFALALVKKSSVAEHDPDLFIFGGPADFHGYFPGYAEVAVNNSRTWTWAILKAHTGNRAGTVQLNSADPQDVPAINFAQYDSGTTANGEDQRDLQAIFEGVQYVREMKTHHDHIPFSADFTEKYPGPDHQDDASTRDWVRDQAWGHHASCTAPIGADGDPMAVLDSNFRVRGVEGLRVVDASVFPRIPGFFIVVPVYMIAEKAADVIINGQ</sequence>
<dbReference type="Gene3D" id="3.50.50.60">
    <property type="entry name" value="FAD/NAD(P)-binding domain"/>
    <property type="match status" value="1"/>
</dbReference>
<dbReference type="PANTHER" id="PTHR11552:SF213">
    <property type="entry name" value="DEHYDROGENASE, PUTATIVE-RELATED"/>
    <property type="match status" value="1"/>
</dbReference>
<feature type="chain" id="PRO_5007859194" evidence="4">
    <location>
        <begin position="19"/>
        <end position="656"/>
    </location>
</feature>
<dbReference type="InParanoid" id="A0A165ID27"/>
<dbReference type="AlphaFoldDB" id="A0A165ID27"/>
<dbReference type="SUPFAM" id="SSF51905">
    <property type="entry name" value="FAD/NAD(P)-binding domain"/>
    <property type="match status" value="1"/>
</dbReference>
<keyword evidence="3" id="KW-0274">FAD</keyword>
<dbReference type="PROSITE" id="PS00624">
    <property type="entry name" value="GMC_OXRED_2"/>
    <property type="match status" value="1"/>
</dbReference>
<dbReference type="Proteomes" id="UP000077266">
    <property type="component" value="Unassembled WGS sequence"/>
</dbReference>
<dbReference type="STRING" id="1314781.A0A165ID27"/>
<dbReference type="SUPFAM" id="SSF54373">
    <property type="entry name" value="FAD-linked reductases, C-terminal domain"/>
    <property type="match status" value="1"/>
</dbReference>
<keyword evidence="4" id="KW-0732">Signal</keyword>
<keyword evidence="3" id="KW-0285">Flavoprotein</keyword>
<evidence type="ECO:0000256" key="3">
    <source>
        <dbReference type="PIRSR" id="PIRSR000137-2"/>
    </source>
</evidence>
<evidence type="ECO:0000313" key="7">
    <source>
        <dbReference type="Proteomes" id="UP000077266"/>
    </source>
</evidence>
<feature type="domain" description="Glucose-methanol-choline oxidoreductase N-terminal" evidence="5">
    <location>
        <begin position="356"/>
        <end position="370"/>
    </location>
</feature>
<feature type="signal peptide" evidence="4">
    <location>
        <begin position="1"/>
        <end position="18"/>
    </location>
</feature>
<protein>
    <submittedName>
        <fullName evidence="6">Alcohol oxidase</fullName>
    </submittedName>
</protein>
<evidence type="ECO:0000256" key="4">
    <source>
        <dbReference type="SAM" id="SignalP"/>
    </source>
</evidence>
<feature type="binding site" evidence="3">
    <location>
        <begin position="146"/>
        <end position="149"/>
    </location>
    <ligand>
        <name>FAD</name>
        <dbReference type="ChEBI" id="CHEBI:57692"/>
    </ligand>
</feature>
<gene>
    <name evidence="6" type="ORF">EXIGLDRAFT_768250</name>
</gene>
<dbReference type="Pfam" id="PF05199">
    <property type="entry name" value="GMC_oxred_C"/>
    <property type="match status" value="1"/>
</dbReference>
<dbReference type="Gene3D" id="3.30.560.10">
    <property type="entry name" value="Glucose Oxidase, domain 3"/>
    <property type="match status" value="1"/>
</dbReference>
<accession>A0A165ID27</accession>
<reference evidence="6 7" key="1">
    <citation type="journal article" date="2016" name="Mol. Biol. Evol.">
        <title>Comparative Genomics of Early-Diverging Mushroom-Forming Fungi Provides Insights into the Origins of Lignocellulose Decay Capabilities.</title>
        <authorList>
            <person name="Nagy L.G."/>
            <person name="Riley R."/>
            <person name="Tritt A."/>
            <person name="Adam C."/>
            <person name="Daum C."/>
            <person name="Floudas D."/>
            <person name="Sun H."/>
            <person name="Yadav J.S."/>
            <person name="Pangilinan J."/>
            <person name="Larsson K.H."/>
            <person name="Matsuura K."/>
            <person name="Barry K."/>
            <person name="Labutti K."/>
            <person name="Kuo R."/>
            <person name="Ohm R.A."/>
            <person name="Bhattacharya S.S."/>
            <person name="Shirouzu T."/>
            <person name="Yoshinaga Y."/>
            <person name="Martin F.M."/>
            <person name="Grigoriev I.V."/>
            <person name="Hibbett D.S."/>
        </authorList>
    </citation>
    <scope>NUCLEOTIDE SEQUENCE [LARGE SCALE GENOMIC DNA]</scope>
    <source>
        <strain evidence="6 7">HHB12029</strain>
    </source>
</reference>
<dbReference type="InterPro" id="IPR000172">
    <property type="entry name" value="GMC_OxRdtase_N"/>
</dbReference>